<accession>A0AAD0TR11</accession>
<dbReference type="CDD" id="cd19092">
    <property type="entry name" value="AKR_BsYcsN_EcYdhF-like"/>
    <property type="match status" value="1"/>
</dbReference>
<dbReference type="InterPro" id="IPR023210">
    <property type="entry name" value="NADP_OxRdtase_dom"/>
</dbReference>
<evidence type="ECO:0000313" key="5">
    <source>
        <dbReference type="Proteomes" id="UP000277896"/>
    </source>
</evidence>
<feature type="domain" description="NADP-dependent oxidoreductase" evidence="1">
    <location>
        <begin position="17"/>
        <end position="296"/>
    </location>
</feature>
<dbReference type="InterPro" id="IPR036812">
    <property type="entry name" value="NAD(P)_OxRdtase_dom_sf"/>
</dbReference>
<dbReference type="SUPFAM" id="SSF51430">
    <property type="entry name" value="NAD(P)-linked oxidoreductase"/>
    <property type="match status" value="1"/>
</dbReference>
<organism evidence="2 5">
    <name type="scientific">Lactiplantibacillus paraplantarum</name>
    <dbReference type="NCBI Taxonomy" id="60520"/>
    <lineage>
        <taxon>Bacteria</taxon>
        <taxon>Bacillati</taxon>
        <taxon>Bacillota</taxon>
        <taxon>Bacilli</taxon>
        <taxon>Lactobacillales</taxon>
        <taxon>Lactobacillaceae</taxon>
        <taxon>Lactiplantibacillus</taxon>
    </lineage>
</organism>
<evidence type="ECO:0000313" key="3">
    <source>
        <dbReference type="EMBL" id="GBF02367.1"/>
    </source>
</evidence>
<dbReference type="Gene3D" id="3.20.20.100">
    <property type="entry name" value="NADP-dependent oxidoreductase domain"/>
    <property type="match status" value="1"/>
</dbReference>
<dbReference type="GO" id="GO:0005829">
    <property type="term" value="C:cytosol"/>
    <property type="evidence" value="ECO:0007669"/>
    <property type="project" value="TreeGrafter"/>
</dbReference>
<dbReference type="EMBL" id="CP032744">
    <property type="protein sequence ID" value="AYJ39901.1"/>
    <property type="molecule type" value="Genomic_DNA"/>
</dbReference>
<reference evidence="3 4" key="1">
    <citation type="submission" date="2017-04" db="EMBL/GenBank/DDBJ databases">
        <title>In vitro and in silico characterization of Lactobacillus paraplantarum D2-1, a starter culture for soymilk fermentation.</title>
        <authorList>
            <person name="Endo A."/>
            <person name="Sasaki F."/>
            <person name="Maeno S."/>
            <person name="Kanesaki Y."/>
            <person name="Kubota E."/>
            <person name="Torres G.A."/>
            <person name="Tomita S."/>
            <person name="Nakagawa J."/>
        </authorList>
    </citation>
    <scope>NUCLEOTIDE SEQUENCE [LARGE SCALE GENOMIC DNA]</scope>
    <source>
        <strain evidence="3 4">D2-1</strain>
    </source>
</reference>
<reference evidence="2 5" key="2">
    <citation type="submission" date="2018-10" db="EMBL/GenBank/DDBJ databases">
        <title>Genome seuquencing of Lactobacillus species.</title>
        <authorList>
            <person name="Baek C."/>
            <person name="Yi H."/>
        </authorList>
    </citation>
    <scope>NUCLEOTIDE SEQUENCE [LARGE SCALE GENOMIC DNA]</scope>
    <source>
        <strain evidence="2 5">DSM 10667</strain>
    </source>
</reference>
<gene>
    <name evidence="2" type="ORF">LP667_14415</name>
    <name evidence="3" type="ORF">LPPLD21_01915</name>
</gene>
<dbReference type="PANTHER" id="PTHR43364:SF1">
    <property type="entry name" value="OXIDOREDUCTASE YDHF"/>
    <property type="match status" value="1"/>
</dbReference>
<evidence type="ECO:0000259" key="1">
    <source>
        <dbReference type="Pfam" id="PF00248"/>
    </source>
</evidence>
<sequence>MEKINLGYSNIQASSVALGIMRMDALDVAQATKVLDTAVNLGINYIDSADIYGGGQSSTIFGQALKQAHVTRDQLYIQSKGGIVPGKRYDFSKQHLLEAVDGELQRLGVDYLDTFLLHRPDTLMEPEEIATAFDELQTSGKVRHFGVSNFNPMQVAMLQAALNQRLIINQLQFGIMHTGAIDFGLHTNMHDERSINHDGEIIEYSRLHKMTIQAWSPYQYGNFAGIFLDNPKFPELNAAMQALADEKQVTKSAIATAWILRHPANFQVILGTMNPDHLAQNAAGADIKLTRQEWYDIYFAAGNDLP</sequence>
<protein>
    <submittedName>
        <fullName evidence="2">Aldo/keto reductase</fullName>
    </submittedName>
</protein>
<dbReference type="PRINTS" id="PR00069">
    <property type="entry name" value="ALDKETRDTASE"/>
</dbReference>
<dbReference type="Pfam" id="PF00248">
    <property type="entry name" value="Aldo_ket_red"/>
    <property type="match status" value="1"/>
</dbReference>
<keyword evidence="4" id="KW-1185">Reference proteome</keyword>
<dbReference type="RefSeq" id="WP_021731071.1">
    <property type="nucleotide sequence ID" value="NZ_AVAI01000095.1"/>
</dbReference>
<proteinExistence type="predicted"/>
<dbReference type="InterPro" id="IPR020471">
    <property type="entry name" value="AKR"/>
</dbReference>
<dbReference type="AlphaFoldDB" id="A0AAD0TR11"/>
<dbReference type="Proteomes" id="UP000277896">
    <property type="component" value="Chromosome"/>
</dbReference>
<dbReference type="GO" id="GO:0016491">
    <property type="term" value="F:oxidoreductase activity"/>
    <property type="evidence" value="ECO:0007669"/>
    <property type="project" value="InterPro"/>
</dbReference>
<evidence type="ECO:0000313" key="4">
    <source>
        <dbReference type="Proteomes" id="UP000236162"/>
    </source>
</evidence>
<evidence type="ECO:0000313" key="2">
    <source>
        <dbReference type="EMBL" id="AYJ39901.1"/>
    </source>
</evidence>
<name>A0AAD0TR11_9LACO</name>
<dbReference type="PANTHER" id="PTHR43364">
    <property type="entry name" value="NADH-SPECIFIC METHYLGLYOXAL REDUCTASE-RELATED"/>
    <property type="match status" value="1"/>
</dbReference>
<dbReference type="Proteomes" id="UP000236162">
    <property type="component" value="Unassembled WGS sequence"/>
</dbReference>
<dbReference type="EMBL" id="BDOR01000009">
    <property type="protein sequence ID" value="GBF02367.1"/>
    <property type="molecule type" value="Genomic_DNA"/>
</dbReference>
<dbReference type="InterPro" id="IPR050523">
    <property type="entry name" value="AKR_Detox_Biosynth"/>
</dbReference>